<gene>
    <name evidence="12" type="ORF">AFM12_17075</name>
</gene>
<dbReference type="GO" id="GO:0006012">
    <property type="term" value="P:galactose metabolic process"/>
    <property type="evidence" value="ECO:0007669"/>
    <property type="project" value="UniProtKB-UniPathway"/>
</dbReference>
<dbReference type="Proteomes" id="UP000050454">
    <property type="component" value="Unassembled WGS sequence"/>
</dbReference>
<comment type="cofactor">
    <cofactor evidence="2 10">
        <name>NAD(+)</name>
        <dbReference type="ChEBI" id="CHEBI:57540"/>
    </cofactor>
</comment>
<dbReference type="Gene3D" id="3.90.25.10">
    <property type="entry name" value="UDP-galactose 4-epimerase, domain 1"/>
    <property type="match status" value="1"/>
</dbReference>
<comment type="catalytic activity">
    <reaction evidence="1 10">
        <text>UDP-alpha-D-glucose = UDP-alpha-D-galactose</text>
        <dbReference type="Rhea" id="RHEA:22168"/>
        <dbReference type="ChEBI" id="CHEBI:58885"/>
        <dbReference type="ChEBI" id="CHEBI:66914"/>
        <dbReference type="EC" id="5.1.3.2"/>
    </reaction>
</comment>
<reference evidence="12 13" key="1">
    <citation type="submission" date="2015-07" db="EMBL/GenBank/DDBJ databases">
        <title>The draft genome sequence of Leadbetterella sp. JN14-9.</title>
        <authorList>
            <person name="Liu Y."/>
            <person name="Du J."/>
            <person name="Shao Z."/>
        </authorList>
    </citation>
    <scope>NUCLEOTIDE SEQUENCE [LARGE SCALE GENOMIC DNA]</scope>
    <source>
        <strain evidence="12 13">JN14-9</strain>
    </source>
</reference>
<protein>
    <recommendedName>
        <fullName evidence="6 10">UDP-glucose 4-epimerase</fullName>
        <ecNumber evidence="5 10">5.1.3.2</ecNumber>
    </recommendedName>
</protein>
<evidence type="ECO:0000259" key="11">
    <source>
        <dbReference type="Pfam" id="PF01370"/>
    </source>
</evidence>
<evidence type="ECO:0000256" key="2">
    <source>
        <dbReference type="ARBA" id="ARBA00001911"/>
    </source>
</evidence>
<dbReference type="UniPathway" id="UPA00214"/>
<evidence type="ECO:0000256" key="1">
    <source>
        <dbReference type="ARBA" id="ARBA00000083"/>
    </source>
</evidence>
<dbReference type="SUPFAM" id="SSF51735">
    <property type="entry name" value="NAD(P)-binding Rossmann-fold domains"/>
    <property type="match status" value="1"/>
</dbReference>
<evidence type="ECO:0000313" key="12">
    <source>
        <dbReference type="EMBL" id="KPM46945.1"/>
    </source>
</evidence>
<dbReference type="OrthoDB" id="9811743at2"/>
<evidence type="ECO:0000256" key="10">
    <source>
        <dbReference type="RuleBase" id="RU366046"/>
    </source>
</evidence>
<organism evidence="12 13">
    <name type="scientific">Jiulongibacter sediminis</name>
    <dbReference type="NCBI Taxonomy" id="1605367"/>
    <lineage>
        <taxon>Bacteria</taxon>
        <taxon>Pseudomonadati</taxon>
        <taxon>Bacteroidota</taxon>
        <taxon>Cytophagia</taxon>
        <taxon>Cytophagales</taxon>
        <taxon>Leadbetterellaceae</taxon>
        <taxon>Jiulongibacter</taxon>
    </lineage>
</organism>
<name>A0A0P7BNT6_9BACT</name>
<dbReference type="PANTHER" id="PTHR43725:SF47">
    <property type="entry name" value="UDP-GLUCOSE 4-EPIMERASE"/>
    <property type="match status" value="1"/>
</dbReference>
<dbReference type="PATRIC" id="fig|1605367.3.peg.849"/>
<dbReference type="RefSeq" id="WP_055150796.1">
    <property type="nucleotide sequence ID" value="NZ_JXSZ01000013.1"/>
</dbReference>
<evidence type="ECO:0000256" key="7">
    <source>
        <dbReference type="ARBA" id="ARBA00023027"/>
    </source>
</evidence>
<comment type="similarity">
    <text evidence="4 10">Belongs to the NAD(P)-dependent epimerase/dehydratase family.</text>
</comment>
<proteinExistence type="inferred from homology"/>
<feature type="domain" description="NAD-dependent epimerase/dehydratase" evidence="11">
    <location>
        <begin position="3"/>
        <end position="264"/>
    </location>
</feature>
<dbReference type="InterPro" id="IPR001509">
    <property type="entry name" value="Epimerase_deHydtase"/>
</dbReference>
<keyword evidence="7 10" id="KW-0520">NAD</keyword>
<dbReference type="NCBIfam" id="TIGR01179">
    <property type="entry name" value="galE"/>
    <property type="match status" value="1"/>
</dbReference>
<keyword evidence="9 10" id="KW-0413">Isomerase</keyword>
<keyword evidence="8" id="KW-0299">Galactose metabolism</keyword>
<dbReference type="STRING" id="1605367.AFM12_17075"/>
<evidence type="ECO:0000256" key="5">
    <source>
        <dbReference type="ARBA" id="ARBA00013189"/>
    </source>
</evidence>
<comment type="pathway">
    <text evidence="3 10">Carbohydrate metabolism; galactose metabolism.</text>
</comment>
<dbReference type="PANTHER" id="PTHR43725">
    <property type="entry name" value="UDP-GLUCOSE 4-EPIMERASE"/>
    <property type="match status" value="1"/>
</dbReference>
<comment type="caution">
    <text evidence="12">The sequence shown here is derived from an EMBL/GenBank/DDBJ whole genome shotgun (WGS) entry which is preliminary data.</text>
</comment>
<evidence type="ECO:0000256" key="4">
    <source>
        <dbReference type="ARBA" id="ARBA00007637"/>
    </source>
</evidence>
<dbReference type="Gene3D" id="3.40.50.720">
    <property type="entry name" value="NAD(P)-binding Rossmann-like Domain"/>
    <property type="match status" value="1"/>
</dbReference>
<dbReference type="Pfam" id="PF01370">
    <property type="entry name" value="Epimerase"/>
    <property type="match status" value="1"/>
</dbReference>
<sequence length="338" mass="37449">MNILVTGGAGFIGSHTVVELKNAGHTPIILDDFSNSDPSVLEGIERILGHKVAFFQGDCTEESVLRTVFEKYSIDGVIHFAAAKAVGESVQNPLKYYDLNIGSLIRLIQVMGEFKVSKLVFSSSCTVYGEPEVIPVTEETPRKPANSPYGNTKSIAEDILRDVIISKQDFQFIALRYFNPIGAHESAEIGELPNGVPSNLVPYITQTAIGLREQLTIFGDDYDTPDGTNIRDFIHVVDLAKAHIAAFEYINDKEDPFFDVFNVGSGLGNSVLELVTTFEEVNDLKLNYTIGPRRSGDTVKIYGDVSKANNLLNWKTEKTLQEALKDAWRWEQKLALKK</sequence>
<evidence type="ECO:0000256" key="6">
    <source>
        <dbReference type="ARBA" id="ARBA00018569"/>
    </source>
</evidence>
<keyword evidence="13" id="KW-1185">Reference proteome</keyword>
<dbReference type="InterPro" id="IPR005886">
    <property type="entry name" value="UDP_G4E"/>
</dbReference>
<dbReference type="EMBL" id="LGTQ01000013">
    <property type="protein sequence ID" value="KPM46945.1"/>
    <property type="molecule type" value="Genomic_DNA"/>
</dbReference>
<accession>A0A0P7BNT6</accession>
<evidence type="ECO:0000256" key="8">
    <source>
        <dbReference type="ARBA" id="ARBA00023144"/>
    </source>
</evidence>
<dbReference type="CDD" id="cd05247">
    <property type="entry name" value="UDP_G4E_1_SDR_e"/>
    <property type="match status" value="1"/>
</dbReference>
<dbReference type="InterPro" id="IPR036291">
    <property type="entry name" value="NAD(P)-bd_dom_sf"/>
</dbReference>
<evidence type="ECO:0000256" key="9">
    <source>
        <dbReference type="ARBA" id="ARBA00023235"/>
    </source>
</evidence>
<dbReference type="AlphaFoldDB" id="A0A0P7BNT6"/>
<comment type="subunit">
    <text evidence="10">Homodimer.</text>
</comment>
<dbReference type="GO" id="GO:0005829">
    <property type="term" value="C:cytosol"/>
    <property type="evidence" value="ECO:0007669"/>
    <property type="project" value="TreeGrafter"/>
</dbReference>
<evidence type="ECO:0000313" key="13">
    <source>
        <dbReference type="Proteomes" id="UP000050454"/>
    </source>
</evidence>
<evidence type="ECO:0000256" key="3">
    <source>
        <dbReference type="ARBA" id="ARBA00004947"/>
    </source>
</evidence>
<dbReference type="EC" id="5.1.3.2" evidence="5 10"/>
<dbReference type="GO" id="GO:0003978">
    <property type="term" value="F:UDP-glucose 4-epimerase activity"/>
    <property type="evidence" value="ECO:0007669"/>
    <property type="project" value="UniProtKB-UniRule"/>
</dbReference>
<keyword evidence="10" id="KW-0119">Carbohydrate metabolism</keyword>